<keyword evidence="2" id="KW-0812">Transmembrane</keyword>
<keyword evidence="2" id="KW-1133">Transmembrane helix</keyword>
<keyword evidence="4" id="KW-1185">Reference proteome</keyword>
<accession>A0AAD5CBG7</accession>
<feature type="compositionally biased region" description="Gly residues" evidence="1">
    <location>
        <begin position="407"/>
        <end position="423"/>
    </location>
</feature>
<comment type="caution">
    <text evidence="3">The sequence shown here is derived from an EMBL/GenBank/DDBJ whole genome shotgun (WGS) entry which is preliminary data.</text>
</comment>
<feature type="transmembrane region" description="Helical" evidence="2">
    <location>
        <begin position="46"/>
        <end position="65"/>
    </location>
</feature>
<sequence length="530" mass="58760">MSTREDIQQEEKQRLTPAMVGVFAYKVAALVQVYRDNEDLQLICEYVASFVVIYVLLSFIAATSLKICFDIPFSINPIFKPVSEQSTVKKWQRIVVPRIFLRSFKMFKVARFGKGDKVARRANQNQVQTKRPVFNVNRAEFPPLSKQGNYGPFWKWSAGKQGKTSGSKEEVVVDVSVSEMEDDGFGRVVVGEASSLHWLDNMDKALTSLGWFRMEICCVGGMKVLIKFQNAEEATRSEENARKIGNLFGKAMNDLGNGICSSNLAHVYVGVIMNSINRVNQAVSIRGNERIQSCWVHETAAGWVPDFINRNAVVIDVTSPGTGSGSVDARVDEQSREVNNLGVGAEVHGEMLHREHNGESSKIVESGAMLADKVEKNERKRSHQLSLKGRRFKNSVVRLARNNNRGGSEGENSGLGSGSGSGGLKKRRRSFYPRQRKSDELDSSFVVGSGGIDDEYESEWEDEEPDLVTPLPVYDGKLMADSDPVTTHEDIMKEVEVTVKVGEVMGLQLGGFESMVEETILVDQVLAGSK</sequence>
<feature type="compositionally biased region" description="Acidic residues" evidence="1">
    <location>
        <begin position="452"/>
        <end position="464"/>
    </location>
</feature>
<reference evidence="3" key="1">
    <citation type="submission" date="2022-06" db="EMBL/GenBank/DDBJ databases">
        <title>Uncovering the hologenomic basis of an extraordinary plant invasion.</title>
        <authorList>
            <person name="Bieker V.C."/>
            <person name="Martin M.D."/>
            <person name="Gilbert T."/>
            <person name="Hodgins K."/>
            <person name="Battlay P."/>
            <person name="Petersen B."/>
            <person name="Wilson J."/>
        </authorList>
    </citation>
    <scope>NUCLEOTIDE SEQUENCE</scope>
    <source>
        <strain evidence="3">AA19_3_7</strain>
        <tissue evidence="3">Leaf</tissue>
    </source>
</reference>
<dbReference type="EMBL" id="JAMZMK010008835">
    <property type="protein sequence ID" value="KAI7738315.1"/>
    <property type="molecule type" value="Genomic_DNA"/>
</dbReference>
<dbReference type="AlphaFoldDB" id="A0AAD5CBG7"/>
<protein>
    <submittedName>
        <fullName evidence="3">Uncharacterized protein</fullName>
    </submittedName>
</protein>
<feature type="region of interest" description="Disordered" evidence="1">
    <location>
        <begin position="401"/>
        <end position="464"/>
    </location>
</feature>
<feature type="compositionally biased region" description="Basic residues" evidence="1">
    <location>
        <begin position="424"/>
        <end position="435"/>
    </location>
</feature>
<feature type="transmembrane region" description="Helical" evidence="2">
    <location>
        <begin position="15"/>
        <end position="34"/>
    </location>
</feature>
<gene>
    <name evidence="3" type="ORF">M8C21_012978</name>
</gene>
<evidence type="ECO:0000256" key="1">
    <source>
        <dbReference type="SAM" id="MobiDB-lite"/>
    </source>
</evidence>
<evidence type="ECO:0000256" key="2">
    <source>
        <dbReference type="SAM" id="Phobius"/>
    </source>
</evidence>
<organism evidence="3 4">
    <name type="scientific">Ambrosia artemisiifolia</name>
    <name type="common">Common ragweed</name>
    <dbReference type="NCBI Taxonomy" id="4212"/>
    <lineage>
        <taxon>Eukaryota</taxon>
        <taxon>Viridiplantae</taxon>
        <taxon>Streptophyta</taxon>
        <taxon>Embryophyta</taxon>
        <taxon>Tracheophyta</taxon>
        <taxon>Spermatophyta</taxon>
        <taxon>Magnoliopsida</taxon>
        <taxon>eudicotyledons</taxon>
        <taxon>Gunneridae</taxon>
        <taxon>Pentapetalae</taxon>
        <taxon>asterids</taxon>
        <taxon>campanulids</taxon>
        <taxon>Asterales</taxon>
        <taxon>Asteraceae</taxon>
        <taxon>Asteroideae</taxon>
        <taxon>Heliantheae alliance</taxon>
        <taxon>Heliantheae</taxon>
        <taxon>Ambrosia</taxon>
    </lineage>
</organism>
<name>A0AAD5CBG7_AMBAR</name>
<evidence type="ECO:0000313" key="4">
    <source>
        <dbReference type="Proteomes" id="UP001206925"/>
    </source>
</evidence>
<keyword evidence="2" id="KW-0472">Membrane</keyword>
<proteinExistence type="predicted"/>
<evidence type="ECO:0000313" key="3">
    <source>
        <dbReference type="EMBL" id="KAI7738315.1"/>
    </source>
</evidence>
<dbReference type="Proteomes" id="UP001206925">
    <property type="component" value="Unassembled WGS sequence"/>
</dbReference>